<keyword evidence="2" id="KW-1185">Reference proteome</keyword>
<protein>
    <submittedName>
        <fullName evidence="1">Uncharacterized protein</fullName>
    </submittedName>
</protein>
<dbReference type="AlphaFoldDB" id="A0AAV3ZAX6"/>
<dbReference type="Proteomes" id="UP000735302">
    <property type="component" value="Unassembled WGS sequence"/>
</dbReference>
<sequence>MLTLESFWGRVVLACYTGETIENSRKIYPRFHTGPIYRLFSPPPPISANPRVVKGFTSQDTVLIISGVRTVVVSPLPVLTTTLTAALSCCPPCFISVEGFVQPFPCDHQFLH</sequence>
<gene>
    <name evidence="1" type="ORF">PoB_001819200</name>
</gene>
<organism evidence="1 2">
    <name type="scientific">Plakobranchus ocellatus</name>
    <dbReference type="NCBI Taxonomy" id="259542"/>
    <lineage>
        <taxon>Eukaryota</taxon>
        <taxon>Metazoa</taxon>
        <taxon>Spiralia</taxon>
        <taxon>Lophotrochozoa</taxon>
        <taxon>Mollusca</taxon>
        <taxon>Gastropoda</taxon>
        <taxon>Heterobranchia</taxon>
        <taxon>Euthyneura</taxon>
        <taxon>Panpulmonata</taxon>
        <taxon>Sacoglossa</taxon>
        <taxon>Placobranchoidea</taxon>
        <taxon>Plakobranchidae</taxon>
        <taxon>Plakobranchus</taxon>
    </lineage>
</organism>
<evidence type="ECO:0000313" key="1">
    <source>
        <dbReference type="EMBL" id="GFN91686.1"/>
    </source>
</evidence>
<evidence type="ECO:0000313" key="2">
    <source>
        <dbReference type="Proteomes" id="UP000735302"/>
    </source>
</evidence>
<accession>A0AAV3ZAX6</accession>
<reference evidence="1 2" key="1">
    <citation type="journal article" date="2021" name="Elife">
        <title>Chloroplast acquisition without the gene transfer in kleptoplastic sea slugs, Plakobranchus ocellatus.</title>
        <authorList>
            <person name="Maeda T."/>
            <person name="Takahashi S."/>
            <person name="Yoshida T."/>
            <person name="Shimamura S."/>
            <person name="Takaki Y."/>
            <person name="Nagai Y."/>
            <person name="Toyoda A."/>
            <person name="Suzuki Y."/>
            <person name="Arimoto A."/>
            <person name="Ishii H."/>
            <person name="Satoh N."/>
            <person name="Nishiyama T."/>
            <person name="Hasebe M."/>
            <person name="Maruyama T."/>
            <person name="Minagawa J."/>
            <person name="Obokata J."/>
            <person name="Shigenobu S."/>
        </authorList>
    </citation>
    <scope>NUCLEOTIDE SEQUENCE [LARGE SCALE GENOMIC DNA]</scope>
</reference>
<name>A0AAV3ZAX6_9GAST</name>
<dbReference type="EMBL" id="BLXT01002163">
    <property type="protein sequence ID" value="GFN91686.1"/>
    <property type="molecule type" value="Genomic_DNA"/>
</dbReference>
<proteinExistence type="predicted"/>
<comment type="caution">
    <text evidence="1">The sequence shown here is derived from an EMBL/GenBank/DDBJ whole genome shotgun (WGS) entry which is preliminary data.</text>
</comment>